<accession>A0AA39ILR1</accession>
<dbReference type="InterPro" id="IPR008042">
    <property type="entry name" value="Retrotrans_Pao"/>
</dbReference>
<evidence type="ECO:0000259" key="1">
    <source>
        <dbReference type="Pfam" id="PF00078"/>
    </source>
</evidence>
<dbReference type="SUPFAM" id="SSF53098">
    <property type="entry name" value="Ribonuclease H-like"/>
    <property type="match status" value="1"/>
</dbReference>
<dbReference type="SUPFAM" id="SSF56672">
    <property type="entry name" value="DNA/RNA polymerases"/>
    <property type="match status" value="1"/>
</dbReference>
<evidence type="ECO:0000259" key="2">
    <source>
        <dbReference type="Pfam" id="PF17921"/>
    </source>
</evidence>
<feature type="domain" description="Integrase zinc-binding" evidence="2">
    <location>
        <begin position="736"/>
        <end position="788"/>
    </location>
</feature>
<dbReference type="AlphaFoldDB" id="A0AA39ILR1"/>
<dbReference type="GO" id="GO:0042575">
    <property type="term" value="C:DNA polymerase complex"/>
    <property type="evidence" value="ECO:0007669"/>
    <property type="project" value="UniProtKB-ARBA"/>
</dbReference>
<name>A0AA39ILR1_9BILA</name>
<dbReference type="InterPro" id="IPR041588">
    <property type="entry name" value="Integrase_H2C2"/>
</dbReference>
<dbReference type="Gene3D" id="3.30.420.10">
    <property type="entry name" value="Ribonuclease H-like superfamily/Ribonuclease H"/>
    <property type="match status" value="1"/>
</dbReference>
<reference evidence="3" key="1">
    <citation type="submission" date="2023-06" db="EMBL/GenBank/DDBJ databases">
        <title>Genomic analysis of the entomopathogenic nematode Steinernema hermaphroditum.</title>
        <authorList>
            <person name="Schwarz E.M."/>
            <person name="Heppert J.K."/>
            <person name="Baniya A."/>
            <person name="Schwartz H.T."/>
            <person name="Tan C.-H."/>
            <person name="Antoshechkin I."/>
            <person name="Sternberg P.W."/>
            <person name="Goodrich-Blair H."/>
            <person name="Dillman A.R."/>
        </authorList>
    </citation>
    <scope>NUCLEOTIDE SEQUENCE</scope>
    <source>
        <strain evidence="3">PS9179</strain>
        <tissue evidence="3">Whole animal</tissue>
    </source>
</reference>
<dbReference type="InterPro" id="IPR043128">
    <property type="entry name" value="Rev_trsase/Diguanyl_cyclase"/>
</dbReference>
<dbReference type="InterPro" id="IPR000477">
    <property type="entry name" value="RT_dom"/>
</dbReference>
<evidence type="ECO:0000313" key="4">
    <source>
        <dbReference type="Proteomes" id="UP001175271"/>
    </source>
</evidence>
<dbReference type="Pfam" id="PF05380">
    <property type="entry name" value="Peptidase_A17"/>
    <property type="match status" value="1"/>
</dbReference>
<dbReference type="CDD" id="cd01644">
    <property type="entry name" value="RT_pepA17"/>
    <property type="match status" value="1"/>
</dbReference>
<dbReference type="PANTHER" id="PTHR47331">
    <property type="entry name" value="PHD-TYPE DOMAIN-CONTAINING PROTEIN"/>
    <property type="match status" value="1"/>
</dbReference>
<sequence>MTKEWDEDADLSEFGGPSVEEKEKLEKEIMKKFRKSIQKRDDGYYVRFPWKGENRTIPTNWAIAIRRLKSVMKQYGSDEWVISQYKQIFADQLEKEVIEEVNLECKHAEESTVVHYLAHQPVITPQKETTKVRIVFDASAHFKGAPSLNDTIHQGPTMLPLIMGMLLRFRTGTIAVISDVEKAFLQVKLQEKDRDATRFLWVKDAERPVNEENIVTYRYRTIPFGINASPFLLAATINHHLRKSGDSKFAEQIIENTYVDNVIYTCNSVSEGSEFYKAAKREFNELKMNLREFLSNDTDINGLLAEKDRAQNAEPKVLGMKWISSNDRIELAAKIKTIEKLTKRTVASQTAAVYDPLGLLGPLLLPAKKYQQKLWNNYGWDDLLDEEEVSEWRHISGNIDGFVKHLPRSITSISSIVDLIICSDANADTMSSCGYLISSGNSHLVMSKTKLRSLKTKATIPKMEFNAYLMGMDLAMNIYVEMLSKVKIRKVIALTDSEITRCWTQSVKAPTDAGIYVERRWRKFRELAEKFLYQKIPIFIGYINTKENPADVATRGVTKNEFDDHIWWTGPRYFTDDIENWPDYCKIAPLTKESNVEESNIVLIAETKNIDEIIPWKRTNSLRKLANIVGYVMRFVRHCLQRLPDHTKAKFAHLQLGFRSSGVNLTAKEIKIARETIIRSHQQEADTEGRLKELKHLDLFKDERNIWRCGGRLRRAELPDATKFPILVDSKSLFAQLIVREEHSTLGQRSLHRSNRSTTSAVREKYWIPSLRRIVRKIIGKCVECERYTNAPFPYPNTPDLPTRRVVRVVTCDNAPTFLQGSNILNELITDEQENDDFARFFAEKQIEWKRITPYSPWQGGFYERLIQDVKRCFYKATKRTLLNYVDLITIFTEIEADG</sequence>
<dbReference type="PANTHER" id="PTHR47331:SF1">
    <property type="entry name" value="GAG-LIKE PROTEIN"/>
    <property type="match status" value="1"/>
</dbReference>
<gene>
    <name evidence="3" type="ORF">QR680_009259</name>
</gene>
<proteinExistence type="predicted"/>
<dbReference type="EMBL" id="JAUCMV010000001">
    <property type="protein sequence ID" value="KAK0425562.1"/>
    <property type="molecule type" value="Genomic_DNA"/>
</dbReference>
<dbReference type="Pfam" id="PF00078">
    <property type="entry name" value="RVT_1"/>
    <property type="match status" value="1"/>
</dbReference>
<comment type="caution">
    <text evidence="3">The sequence shown here is derived from an EMBL/GenBank/DDBJ whole genome shotgun (WGS) entry which is preliminary data.</text>
</comment>
<dbReference type="Pfam" id="PF17921">
    <property type="entry name" value="Integrase_H2C2"/>
    <property type="match status" value="1"/>
</dbReference>
<dbReference type="InterPro" id="IPR036397">
    <property type="entry name" value="RNaseH_sf"/>
</dbReference>
<feature type="domain" description="Reverse transcriptase" evidence="1">
    <location>
        <begin position="170"/>
        <end position="290"/>
    </location>
</feature>
<dbReference type="Gene3D" id="3.30.70.270">
    <property type="match status" value="1"/>
</dbReference>
<protein>
    <recommendedName>
        <fullName evidence="5">Integrase catalytic domain-containing protein</fullName>
    </recommendedName>
</protein>
<dbReference type="GO" id="GO:0006259">
    <property type="term" value="P:DNA metabolic process"/>
    <property type="evidence" value="ECO:0007669"/>
    <property type="project" value="UniProtKB-ARBA"/>
</dbReference>
<evidence type="ECO:0000313" key="3">
    <source>
        <dbReference type="EMBL" id="KAK0425562.1"/>
    </source>
</evidence>
<dbReference type="Gene3D" id="1.10.340.70">
    <property type="match status" value="1"/>
</dbReference>
<organism evidence="3 4">
    <name type="scientific">Steinernema hermaphroditum</name>
    <dbReference type="NCBI Taxonomy" id="289476"/>
    <lineage>
        <taxon>Eukaryota</taxon>
        <taxon>Metazoa</taxon>
        <taxon>Ecdysozoa</taxon>
        <taxon>Nematoda</taxon>
        <taxon>Chromadorea</taxon>
        <taxon>Rhabditida</taxon>
        <taxon>Tylenchina</taxon>
        <taxon>Panagrolaimomorpha</taxon>
        <taxon>Strongyloidoidea</taxon>
        <taxon>Steinernematidae</taxon>
        <taxon>Steinernema</taxon>
    </lineage>
</organism>
<dbReference type="Gene3D" id="3.10.10.10">
    <property type="entry name" value="HIV Type 1 Reverse Transcriptase, subunit A, domain 1"/>
    <property type="match status" value="1"/>
</dbReference>
<dbReference type="GO" id="GO:0003676">
    <property type="term" value="F:nucleic acid binding"/>
    <property type="evidence" value="ECO:0007669"/>
    <property type="project" value="InterPro"/>
</dbReference>
<evidence type="ECO:0008006" key="5">
    <source>
        <dbReference type="Google" id="ProtNLM"/>
    </source>
</evidence>
<dbReference type="InterPro" id="IPR043502">
    <property type="entry name" value="DNA/RNA_pol_sf"/>
</dbReference>
<dbReference type="InterPro" id="IPR012337">
    <property type="entry name" value="RNaseH-like_sf"/>
</dbReference>
<keyword evidence="4" id="KW-1185">Reference proteome</keyword>
<dbReference type="Proteomes" id="UP001175271">
    <property type="component" value="Unassembled WGS sequence"/>
</dbReference>